<dbReference type="InterPro" id="IPR025339">
    <property type="entry name" value="DUF4245"/>
</dbReference>
<gene>
    <name evidence="3" type="ORF">GCM10011366_28930</name>
</gene>
<protein>
    <recommendedName>
        <fullName evidence="5">DUF4245 domain-containing protein</fullName>
    </recommendedName>
</protein>
<sequence>MSNEPVESRPTVVSPSPEDKRRKRLASYSVQNMIWSTLAVGAVALAWWSLTFNPSESQRRPPEVTQTATYVVEQSPWPVWVPEPGDRWVPTVVSYEPLEGVQTWHISYTSPEGEYVALHQAADVTDTWRAAVLGAAQEDGEVRLDGPGGTRIWQAWEGEKGSNSERAYVLGPEETGGSTTVLHGTASPEEFQAFLKVIEARD</sequence>
<name>A0A917BW96_9MICO</name>
<feature type="transmembrane region" description="Helical" evidence="2">
    <location>
        <begin position="30"/>
        <end position="50"/>
    </location>
</feature>
<evidence type="ECO:0000313" key="3">
    <source>
        <dbReference type="EMBL" id="GGF59275.1"/>
    </source>
</evidence>
<evidence type="ECO:0000256" key="2">
    <source>
        <dbReference type="SAM" id="Phobius"/>
    </source>
</evidence>
<keyword evidence="2" id="KW-0472">Membrane</keyword>
<dbReference type="RefSeq" id="WP_188432007.1">
    <property type="nucleotide sequence ID" value="NZ_BAABKH010000001.1"/>
</dbReference>
<reference evidence="3" key="2">
    <citation type="submission" date="2020-09" db="EMBL/GenBank/DDBJ databases">
        <authorList>
            <person name="Sun Q."/>
            <person name="Zhou Y."/>
        </authorList>
    </citation>
    <scope>NUCLEOTIDE SEQUENCE</scope>
    <source>
        <strain evidence="3">CGMCC 1.12160</strain>
    </source>
</reference>
<keyword evidence="2" id="KW-1133">Transmembrane helix</keyword>
<comment type="caution">
    <text evidence="3">The sequence shown here is derived from an EMBL/GenBank/DDBJ whole genome shotgun (WGS) entry which is preliminary data.</text>
</comment>
<evidence type="ECO:0000313" key="4">
    <source>
        <dbReference type="Proteomes" id="UP000605670"/>
    </source>
</evidence>
<dbReference type="EMBL" id="BMEM01000006">
    <property type="protein sequence ID" value="GGF59275.1"/>
    <property type="molecule type" value="Genomic_DNA"/>
</dbReference>
<dbReference type="Pfam" id="PF14030">
    <property type="entry name" value="DUF4245"/>
    <property type="match status" value="1"/>
</dbReference>
<feature type="region of interest" description="Disordered" evidence="1">
    <location>
        <begin position="1"/>
        <end position="22"/>
    </location>
</feature>
<keyword evidence="4" id="KW-1185">Reference proteome</keyword>
<accession>A0A917BW96</accession>
<proteinExistence type="predicted"/>
<evidence type="ECO:0008006" key="5">
    <source>
        <dbReference type="Google" id="ProtNLM"/>
    </source>
</evidence>
<evidence type="ECO:0000256" key="1">
    <source>
        <dbReference type="SAM" id="MobiDB-lite"/>
    </source>
</evidence>
<dbReference type="Proteomes" id="UP000605670">
    <property type="component" value="Unassembled WGS sequence"/>
</dbReference>
<reference evidence="3" key="1">
    <citation type="journal article" date="2014" name="Int. J. Syst. Evol. Microbiol.">
        <title>Complete genome sequence of Corynebacterium casei LMG S-19264T (=DSM 44701T), isolated from a smear-ripened cheese.</title>
        <authorList>
            <consortium name="US DOE Joint Genome Institute (JGI-PGF)"/>
            <person name="Walter F."/>
            <person name="Albersmeier A."/>
            <person name="Kalinowski J."/>
            <person name="Ruckert C."/>
        </authorList>
    </citation>
    <scope>NUCLEOTIDE SEQUENCE</scope>
    <source>
        <strain evidence="3">CGMCC 1.12160</strain>
    </source>
</reference>
<organism evidence="3 4">
    <name type="scientific">Ornithinimicrobium tianjinense</name>
    <dbReference type="NCBI Taxonomy" id="1195761"/>
    <lineage>
        <taxon>Bacteria</taxon>
        <taxon>Bacillati</taxon>
        <taxon>Actinomycetota</taxon>
        <taxon>Actinomycetes</taxon>
        <taxon>Micrococcales</taxon>
        <taxon>Ornithinimicrobiaceae</taxon>
        <taxon>Ornithinimicrobium</taxon>
    </lineage>
</organism>
<dbReference type="AlphaFoldDB" id="A0A917BW96"/>
<keyword evidence="2" id="KW-0812">Transmembrane</keyword>